<dbReference type="InterPro" id="IPR040198">
    <property type="entry name" value="Fido_containing"/>
</dbReference>
<accession>A0ABY4MZX2</accession>
<dbReference type="InterPro" id="IPR003812">
    <property type="entry name" value="Fido"/>
</dbReference>
<evidence type="ECO:0000313" key="2">
    <source>
        <dbReference type="EMBL" id="UQN15992.1"/>
    </source>
</evidence>
<gene>
    <name evidence="2" type="ORF">M3M28_05975</name>
</gene>
<evidence type="ECO:0000259" key="1">
    <source>
        <dbReference type="PROSITE" id="PS51459"/>
    </source>
</evidence>
<dbReference type="PANTHER" id="PTHR13504">
    <property type="entry name" value="FIDO DOMAIN-CONTAINING PROTEIN DDB_G0283145"/>
    <property type="match status" value="1"/>
</dbReference>
<dbReference type="InterPro" id="IPR036597">
    <property type="entry name" value="Fido-like_dom_sf"/>
</dbReference>
<dbReference type="PROSITE" id="PS51459">
    <property type="entry name" value="FIDO"/>
    <property type="match status" value="1"/>
</dbReference>
<feature type="domain" description="Fido" evidence="1">
    <location>
        <begin position="172"/>
        <end position="317"/>
    </location>
</feature>
<dbReference type="InterPro" id="IPR036390">
    <property type="entry name" value="WH_DNA-bd_sf"/>
</dbReference>
<dbReference type="Gene3D" id="1.10.3290.10">
    <property type="entry name" value="Fido-like domain"/>
    <property type="match status" value="1"/>
</dbReference>
<name>A0ABY4MZX2_9MICO</name>
<protein>
    <submittedName>
        <fullName evidence="2">Fic family protein</fullName>
    </submittedName>
</protein>
<dbReference type="InterPro" id="IPR036388">
    <property type="entry name" value="WH-like_DNA-bd_sf"/>
</dbReference>
<reference evidence="2" key="1">
    <citation type="submission" date="2022-05" db="EMBL/GenBank/DDBJ databases">
        <title>Complete genome sequence of toluene-degrading Gulosibacter sediminis strain ACHW.36C.</title>
        <authorList>
            <person name="Wai A.C."/>
            <person name="Lai G.K."/>
            <person name="Griffin S.D."/>
            <person name="Leung F.C."/>
        </authorList>
    </citation>
    <scope>NUCLEOTIDE SEQUENCE [LARGE SCALE GENOMIC DNA]</scope>
    <source>
        <strain evidence="2">ACHW.36C</strain>
    </source>
</reference>
<sequence>MGLDEASPMATGRYRGDAPSADARLMKAVIPEADNSGAAWPAATTEPVPWDHDPSDLSWNRSHRASREPFAASVPPRIAGLTPNLPDTVRVEASDAYAALTRFDAEVGTLHAPFASILLRAESSASSEVEQLTASAKQVALAHLGEARSANAQLVVANTSAMETAVSLADELDAAAVIAMHRVMLERRDPEIVGQFRNVPVWVGGSTPHTAAHVGPVPGRVPELMEDLLTFARRDDLDVLPQIAIAHAQFETIHPFPDGNGRTGRALAHAMLRSSGTTQQVTVPISAGLLSEPEDYFRALTSYREGDVVPIVRVFTASSFAAIANAKRLVDDLGEVRANWEAVLDARRGSTARRALDVLIEQPVVTVQYLASRLGVSNVAANSALPHLEAAGVVRRRDEGRRNRHWQADGVLDALDAFAARARRATF</sequence>
<dbReference type="SUPFAM" id="SSF46785">
    <property type="entry name" value="Winged helix' DNA-binding domain"/>
    <property type="match status" value="1"/>
</dbReference>
<dbReference type="EMBL" id="CP097160">
    <property type="protein sequence ID" value="UQN15992.1"/>
    <property type="molecule type" value="Genomic_DNA"/>
</dbReference>
<dbReference type="SUPFAM" id="SSF140931">
    <property type="entry name" value="Fic-like"/>
    <property type="match status" value="1"/>
</dbReference>
<dbReference type="PANTHER" id="PTHR13504:SF38">
    <property type="entry name" value="FIDO DOMAIN-CONTAINING PROTEIN"/>
    <property type="match status" value="1"/>
</dbReference>
<dbReference type="Pfam" id="PF02661">
    <property type="entry name" value="Fic"/>
    <property type="match status" value="1"/>
</dbReference>
<organism evidence="2">
    <name type="scientific">Gulosibacter sediminis</name>
    <dbReference type="NCBI Taxonomy" id="1729695"/>
    <lineage>
        <taxon>Bacteria</taxon>
        <taxon>Bacillati</taxon>
        <taxon>Actinomycetota</taxon>
        <taxon>Actinomycetes</taxon>
        <taxon>Micrococcales</taxon>
        <taxon>Microbacteriaceae</taxon>
        <taxon>Gulosibacter</taxon>
    </lineage>
</organism>
<dbReference type="Gene3D" id="1.10.10.10">
    <property type="entry name" value="Winged helix-like DNA-binding domain superfamily/Winged helix DNA-binding domain"/>
    <property type="match status" value="1"/>
</dbReference>
<proteinExistence type="predicted"/>